<evidence type="ECO:0000256" key="1">
    <source>
        <dbReference type="SAM" id="Coils"/>
    </source>
</evidence>
<keyword evidence="2" id="KW-0812">Transmembrane</keyword>
<feature type="transmembrane region" description="Helical" evidence="2">
    <location>
        <begin position="57"/>
        <end position="74"/>
    </location>
</feature>
<proteinExistence type="predicted"/>
<dbReference type="Proteomes" id="UP000309016">
    <property type="component" value="Chromosome"/>
</dbReference>
<evidence type="ECO:0000313" key="4">
    <source>
        <dbReference type="Proteomes" id="UP000309016"/>
    </source>
</evidence>
<feature type="transmembrane region" description="Helical" evidence="2">
    <location>
        <begin position="264"/>
        <end position="287"/>
    </location>
</feature>
<keyword evidence="1" id="KW-0175">Coiled coil</keyword>
<name>A0A5B7X0Z4_9FLAO</name>
<dbReference type="InterPro" id="IPR025519">
    <property type="entry name" value="DUF4407"/>
</dbReference>
<dbReference type="EMBL" id="CP040812">
    <property type="protein sequence ID" value="QCY69027.1"/>
    <property type="molecule type" value="Genomic_DNA"/>
</dbReference>
<keyword evidence="2" id="KW-1133">Transmembrane helix</keyword>
<dbReference type="Pfam" id="PF14362">
    <property type="entry name" value="DUF4407"/>
    <property type="match status" value="1"/>
</dbReference>
<gene>
    <name evidence="3" type="ORF">FHG64_06185</name>
</gene>
<dbReference type="AlphaFoldDB" id="A0A5B7X0Z4"/>
<feature type="transmembrane region" description="Helical" evidence="2">
    <location>
        <begin position="28"/>
        <end position="51"/>
    </location>
</feature>
<organism evidence="3 4">
    <name type="scientific">Antarcticibacterium flavum</name>
    <dbReference type="NCBI Taxonomy" id="2058175"/>
    <lineage>
        <taxon>Bacteria</taxon>
        <taxon>Pseudomonadati</taxon>
        <taxon>Bacteroidota</taxon>
        <taxon>Flavobacteriia</taxon>
        <taxon>Flavobacteriales</taxon>
        <taxon>Flavobacteriaceae</taxon>
        <taxon>Antarcticibacterium</taxon>
    </lineage>
</organism>
<reference evidence="3 4" key="1">
    <citation type="submission" date="2019-06" db="EMBL/GenBank/DDBJ databases">
        <title>Complete genome sequence of Antarcticibacterium flavum KCTC 52984T from an Antarctic marine sediment.</title>
        <authorList>
            <person name="Lee Y.M."/>
            <person name="Shin S.C."/>
        </authorList>
    </citation>
    <scope>NUCLEOTIDE SEQUENCE [LARGE SCALE GENOMIC DNA]</scope>
    <source>
        <strain evidence="3 4">KCTC 52984</strain>
    </source>
</reference>
<evidence type="ECO:0000256" key="2">
    <source>
        <dbReference type="SAM" id="Phobius"/>
    </source>
</evidence>
<sequence length="367" mass="41055">MLKRFFIFCSGADTKILDSCSPGEQTKYAGIGATVFFTAVMAFIASSYALYTVFDNALTAVLFGLIWGLLIFNLDRFIVSTIKKKNNFRSELVQATPRIILAVIIAIVIAKPLELKIFEKEINRVLLEQKNDMTLANQEQIATQFTPKINALTAEIASLKEQVVVKEAEVNALYSTYITEAEGTAGTGKLGKGPVYAEKRQKHDAELLTLKELKETNAGKIEAAEEAIASLNQENQARINESQPVIDGFDGLMARVNALNKLPLLPSLFIMFLFLAIETSPIIAKLLSSKGAYDLKLEEEENALQTWVSQQIQQRELILKTDAEVNNRVYADIAEEQELYDYKRKKARELMQLQADAFYTKHKQVLG</sequence>
<dbReference type="RefSeq" id="WP_139065609.1">
    <property type="nucleotide sequence ID" value="NZ_CP040812.1"/>
</dbReference>
<dbReference type="OrthoDB" id="594406at2"/>
<evidence type="ECO:0000313" key="3">
    <source>
        <dbReference type="EMBL" id="QCY69027.1"/>
    </source>
</evidence>
<keyword evidence="4" id="KW-1185">Reference proteome</keyword>
<keyword evidence="2" id="KW-0472">Membrane</keyword>
<protein>
    <submittedName>
        <fullName evidence="3">DUF4407 domain-containing protein</fullName>
    </submittedName>
</protein>
<dbReference type="KEGG" id="afla:FHG64_06185"/>
<accession>A0A5B7X0Z4</accession>
<feature type="coiled-coil region" evidence="1">
    <location>
        <begin position="214"/>
        <end position="241"/>
    </location>
</feature>